<dbReference type="EMBL" id="BMXF01000003">
    <property type="protein sequence ID" value="GHB76264.1"/>
    <property type="molecule type" value="Genomic_DNA"/>
</dbReference>
<organism evidence="3 4">
    <name type="scientific">Persicitalea jodogahamensis</name>
    <dbReference type="NCBI Taxonomy" id="402147"/>
    <lineage>
        <taxon>Bacteria</taxon>
        <taxon>Pseudomonadati</taxon>
        <taxon>Bacteroidota</taxon>
        <taxon>Cytophagia</taxon>
        <taxon>Cytophagales</taxon>
        <taxon>Spirosomataceae</taxon>
        <taxon>Persicitalea</taxon>
    </lineage>
</organism>
<dbReference type="AlphaFoldDB" id="A0A8J3DAJ9"/>
<feature type="domain" description="Ig-like" evidence="2">
    <location>
        <begin position="43"/>
        <end position="123"/>
    </location>
</feature>
<accession>A0A8J3DAJ9</accession>
<keyword evidence="1" id="KW-0812">Transmembrane</keyword>
<dbReference type="Proteomes" id="UP000598271">
    <property type="component" value="Unassembled WGS sequence"/>
</dbReference>
<keyword evidence="1" id="KW-1133">Transmembrane helix</keyword>
<protein>
    <recommendedName>
        <fullName evidence="2">Ig-like domain-containing protein</fullName>
    </recommendedName>
</protein>
<sequence length="806" mass="85600">MKLSFWNNFLPYFSWYIPYAFTIALMIPNLAQANVPEDDLPTPLASNVVRCGSGNVTFTATGCTTGNGPKWFESSTLSNEVGSGMTFTTPSLDKTTDYFLACVSNDDSNLKSAAVKVTAVVKPALVVTLSGIDSLCDNSFRAYWGSPTGGTFTLSENLSKDYYSVYAGNYLVLLAGSGIPTVNIDYTYTDPTTGCSATASKTITSIPAPTPSVNSPTICEGDTAILTIENCSGTIGWFGGGIYGGSKVMQVAPTVTTDYYAHCFSGGCDSLMNAKVTVIPRPTALISGPDAICQSGLPFSFVGTPAGGSFILPEGLPSGAVTVSENQLTVNPGFEIAHKAFRYQVAYASAECATVLTANKFLTITPPIKPTVTAPVTICAGDNVNLKIDNCPGKAYWSNGYQAFYTYVSPTVTTDYSVRCTVGGCDTTLFTKVTVNGVLPPINYVDSSCDPANNTGSLRVITSQGATLTTDSGILDGTRIYGIPDYKTATISSTMNGCTAQLKLTFNCGAYPNANCFYNRIDTISATAATCSGTSLNSDASILIDAVYADRYTYAKTLAELLPYSKSTEVLNYKIAITDLPNPGSPAGQIYFVRIYNRSDSCSFDTTVVVPFRDCRIPCAKPDAGGDYFSTGMWSIFQLPTAGPLQKWSAAHSNPSGTINAATGSVNGLFLGGKYLFILSDSGPGGPCADTVVVYNGIQELPTITIYSDTLTLPKYLINQWDGKKLTNVYGIWSPLPGNPATLTYSGKASGLTVPGEYKFVMNIPFDKNYPFGQPNTLTLTVIKLDDCPPQQCIPFSIKKIKLAAK</sequence>
<evidence type="ECO:0000313" key="4">
    <source>
        <dbReference type="Proteomes" id="UP000598271"/>
    </source>
</evidence>
<feature type="domain" description="Ig-like" evidence="2">
    <location>
        <begin position="209"/>
        <end position="280"/>
    </location>
</feature>
<evidence type="ECO:0000256" key="1">
    <source>
        <dbReference type="SAM" id="Phobius"/>
    </source>
</evidence>
<comment type="caution">
    <text evidence="3">The sequence shown here is derived from an EMBL/GenBank/DDBJ whole genome shotgun (WGS) entry which is preliminary data.</text>
</comment>
<feature type="transmembrane region" description="Helical" evidence="1">
    <location>
        <begin position="12"/>
        <end position="31"/>
    </location>
</feature>
<keyword evidence="1" id="KW-0472">Membrane</keyword>
<reference evidence="3 4" key="1">
    <citation type="journal article" date="2014" name="Int. J. Syst. Evol. Microbiol.">
        <title>Complete genome sequence of Corynebacterium casei LMG S-19264T (=DSM 44701T), isolated from a smear-ripened cheese.</title>
        <authorList>
            <consortium name="US DOE Joint Genome Institute (JGI-PGF)"/>
            <person name="Walter F."/>
            <person name="Albersmeier A."/>
            <person name="Kalinowski J."/>
            <person name="Ruckert C."/>
        </authorList>
    </citation>
    <scope>NUCLEOTIDE SEQUENCE [LARGE SCALE GENOMIC DNA]</scope>
    <source>
        <strain evidence="3 4">KCTC 12866</strain>
    </source>
</reference>
<name>A0A8J3DAJ9_9BACT</name>
<dbReference type="InterPro" id="IPR044023">
    <property type="entry name" value="Ig_7"/>
</dbReference>
<dbReference type="RefSeq" id="WP_189565592.1">
    <property type="nucleotide sequence ID" value="NZ_BMXF01000003.1"/>
</dbReference>
<evidence type="ECO:0000313" key="3">
    <source>
        <dbReference type="EMBL" id="GHB76264.1"/>
    </source>
</evidence>
<gene>
    <name evidence="3" type="ORF">GCM10007390_32700</name>
</gene>
<keyword evidence="4" id="KW-1185">Reference proteome</keyword>
<evidence type="ECO:0000259" key="2">
    <source>
        <dbReference type="Pfam" id="PF19081"/>
    </source>
</evidence>
<proteinExistence type="predicted"/>
<dbReference type="Pfam" id="PF19081">
    <property type="entry name" value="Ig_7"/>
    <property type="match status" value="2"/>
</dbReference>